<evidence type="ECO:0000256" key="6">
    <source>
        <dbReference type="RuleBase" id="RU003355"/>
    </source>
</evidence>
<evidence type="ECO:0000313" key="11">
    <source>
        <dbReference type="Proteomes" id="UP000813018"/>
    </source>
</evidence>
<name>A0ABS7CYG6_9BACT</name>
<dbReference type="InterPro" id="IPR010259">
    <property type="entry name" value="S8pro/Inhibitor_I9"/>
</dbReference>
<evidence type="ECO:0000256" key="5">
    <source>
        <dbReference type="PROSITE-ProRule" id="PRU01240"/>
    </source>
</evidence>
<feature type="domain" description="Peptidase S8/S53" evidence="8">
    <location>
        <begin position="176"/>
        <end position="381"/>
    </location>
</feature>
<keyword evidence="7" id="KW-0732">Signal</keyword>
<dbReference type="PROSITE" id="PS51257">
    <property type="entry name" value="PROKAR_LIPOPROTEIN"/>
    <property type="match status" value="1"/>
</dbReference>
<comment type="caution">
    <text evidence="10">The sequence shown here is derived from an EMBL/GenBank/DDBJ whole genome shotgun (WGS) entry which is preliminary data.</text>
</comment>
<feature type="active site" description="Charge relay system" evidence="5">
    <location>
        <position position="371"/>
    </location>
</feature>
<dbReference type="InterPro" id="IPR050131">
    <property type="entry name" value="Peptidase_S8_subtilisin-like"/>
</dbReference>
<dbReference type="Pfam" id="PF05922">
    <property type="entry name" value="Inhibitor_I9"/>
    <property type="match status" value="1"/>
</dbReference>
<dbReference type="InterPro" id="IPR023828">
    <property type="entry name" value="Peptidase_S8_Ser-AS"/>
</dbReference>
<protein>
    <submittedName>
        <fullName evidence="10">S8 family peptidase</fullName>
    </submittedName>
</protein>
<keyword evidence="2 5" id="KW-0645">Protease</keyword>
<reference evidence="10 11" key="1">
    <citation type="journal article" date="2016" name="Int. J. Syst. Evol. Microbiol.">
        <title>Pontibacter aydingkolensis sp. nov., isolated from soil of a salt lake.</title>
        <authorList>
            <person name="Osman G."/>
            <person name="Zhang T."/>
            <person name="Lou K."/>
            <person name="Gao Y."/>
            <person name="Chang W."/>
            <person name="Lin Q."/>
            <person name="Yang H.M."/>
            <person name="Huo X.D."/>
            <person name="Wang N."/>
        </authorList>
    </citation>
    <scope>NUCLEOTIDE SEQUENCE [LARGE SCALE GENOMIC DNA]</scope>
    <source>
        <strain evidence="10 11">KACC 19255</strain>
    </source>
</reference>
<accession>A0ABS7CYG6</accession>
<feature type="active site" description="Charge relay system" evidence="5">
    <location>
        <position position="178"/>
    </location>
</feature>
<keyword evidence="11" id="KW-1185">Reference proteome</keyword>
<dbReference type="SUPFAM" id="SSF54897">
    <property type="entry name" value="Protease propeptides/inhibitors"/>
    <property type="match status" value="1"/>
</dbReference>
<evidence type="ECO:0000256" key="3">
    <source>
        <dbReference type="ARBA" id="ARBA00022801"/>
    </source>
</evidence>
<dbReference type="PROSITE" id="PS00137">
    <property type="entry name" value="SUBTILASE_HIS"/>
    <property type="match status" value="1"/>
</dbReference>
<dbReference type="Proteomes" id="UP000813018">
    <property type="component" value="Unassembled WGS sequence"/>
</dbReference>
<dbReference type="InterPro" id="IPR022398">
    <property type="entry name" value="Peptidase_S8_His-AS"/>
</dbReference>
<keyword evidence="3 5" id="KW-0378">Hydrolase</keyword>
<dbReference type="PROSITE" id="PS00138">
    <property type="entry name" value="SUBTILASE_SER"/>
    <property type="match status" value="1"/>
</dbReference>
<dbReference type="SUPFAM" id="SSF52743">
    <property type="entry name" value="Subtilisin-like"/>
    <property type="match status" value="1"/>
</dbReference>
<dbReference type="PANTHER" id="PTHR43806:SF66">
    <property type="entry name" value="SERIN ENDOPEPTIDASE"/>
    <property type="match status" value="1"/>
</dbReference>
<feature type="active site" description="Charge relay system" evidence="5">
    <location>
        <position position="213"/>
    </location>
</feature>
<proteinExistence type="inferred from homology"/>
<gene>
    <name evidence="10" type="ORF">K0O23_17435</name>
</gene>
<dbReference type="InterPro" id="IPR000209">
    <property type="entry name" value="Peptidase_S8/S53_dom"/>
</dbReference>
<evidence type="ECO:0000256" key="2">
    <source>
        <dbReference type="ARBA" id="ARBA00022670"/>
    </source>
</evidence>
<dbReference type="Gene3D" id="3.30.70.80">
    <property type="entry name" value="Peptidase S8 propeptide/proteinase inhibitor I9"/>
    <property type="match status" value="1"/>
</dbReference>
<dbReference type="EMBL" id="JAHYXK010000021">
    <property type="protein sequence ID" value="MBW7468862.1"/>
    <property type="molecule type" value="Genomic_DNA"/>
</dbReference>
<dbReference type="InterPro" id="IPR023827">
    <property type="entry name" value="Peptidase_S8_Asp-AS"/>
</dbReference>
<evidence type="ECO:0000256" key="1">
    <source>
        <dbReference type="ARBA" id="ARBA00011073"/>
    </source>
</evidence>
<dbReference type="PANTHER" id="PTHR43806">
    <property type="entry name" value="PEPTIDASE S8"/>
    <property type="match status" value="1"/>
</dbReference>
<evidence type="ECO:0000259" key="9">
    <source>
        <dbReference type="Pfam" id="PF05922"/>
    </source>
</evidence>
<sequence>MRNTLHFRGIVRSVLFGAALTTAACTFTSCDQDAAEALSPQEKLDAVSENGAIIPGQYIVVFNQDENLRADQSATYEQRINAVRSAGRSILEANGVQNVQIEQAFGKAITGVAARLSEGEVAKLRNDPRVAYIENDRIVMLAKPGSGGGGSTGQETPWGITRVGGATSGAGKTAWVIDSGIDLDHPDLNVDAGRSFTAFTSGRDNTPDDNNGHGTHVAGTIAALDNSVGVIGVAHGATVVAVKVLDARGSGSYSGVIAGVDYVAANGKSGDVANMSLGGPVSQALDDAVKAAANTGVKFALAAGNDGADANNSSPARANGANIYTVSAMDINDRLASFSNYGNPPVDYAAPGVSIKSTWKGGAYNTISGTSMASPHVAGLLLLGNVTTSGYVSGDKDSTPDPIAHN</sequence>
<dbReference type="PRINTS" id="PR00723">
    <property type="entry name" value="SUBTILISIN"/>
</dbReference>
<dbReference type="InterPro" id="IPR015500">
    <property type="entry name" value="Peptidase_S8_subtilisin-rel"/>
</dbReference>
<feature type="signal peptide" evidence="7">
    <location>
        <begin position="1"/>
        <end position="23"/>
    </location>
</feature>
<dbReference type="Gene3D" id="3.40.50.200">
    <property type="entry name" value="Peptidase S8/S53 domain"/>
    <property type="match status" value="1"/>
</dbReference>
<dbReference type="InterPro" id="IPR034193">
    <property type="entry name" value="PCSK9_ProteinaseK-like"/>
</dbReference>
<feature type="chain" id="PRO_5047054501" evidence="7">
    <location>
        <begin position="24"/>
        <end position="406"/>
    </location>
</feature>
<evidence type="ECO:0000256" key="4">
    <source>
        <dbReference type="ARBA" id="ARBA00022825"/>
    </source>
</evidence>
<dbReference type="PROSITE" id="PS51892">
    <property type="entry name" value="SUBTILASE"/>
    <property type="match status" value="1"/>
</dbReference>
<dbReference type="InterPro" id="IPR036852">
    <property type="entry name" value="Peptidase_S8/S53_dom_sf"/>
</dbReference>
<dbReference type="PROSITE" id="PS00136">
    <property type="entry name" value="SUBTILASE_ASP"/>
    <property type="match status" value="1"/>
</dbReference>
<dbReference type="InterPro" id="IPR037045">
    <property type="entry name" value="S8pro/Inhibitor_I9_sf"/>
</dbReference>
<comment type="similarity">
    <text evidence="1 5 6">Belongs to the peptidase S8 family.</text>
</comment>
<dbReference type="Pfam" id="PF00082">
    <property type="entry name" value="Peptidase_S8"/>
    <property type="match status" value="1"/>
</dbReference>
<dbReference type="CDD" id="cd04077">
    <property type="entry name" value="Peptidases_S8_PCSK9_ProteinaseK_like"/>
    <property type="match status" value="1"/>
</dbReference>
<dbReference type="RefSeq" id="WP_219878736.1">
    <property type="nucleotide sequence ID" value="NZ_JAHYXK010000021.1"/>
</dbReference>
<evidence type="ECO:0000259" key="8">
    <source>
        <dbReference type="Pfam" id="PF00082"/>
    </source>
</evidence>
<feature type="domain" description="Inhibitor I9" evidence="9">
    <location>
        <begin position="57"/>
        <end position="141"/>
    </location>
</feature>
<organism evidence="10 11">
    <name type="scientific">Pontibacter aydingkolensis</name>
    <dbReference type="NCBI Taxonomy" id="1911536"/>
    <lineage>
        <taxon>Bacteria</taxon>
        <taxon>Pseudomonadati</taxon>
        <taxon>Bacteroidota</taxon>
        <taxon>Cytophagia</taxon>
        <taxon>Cytophagales</taxon>
        <taxon>Hymenobacteraceae</taxon>
        <taxon>Pontibacter</taxon>
    </lineage>
</organism>
<evidence type="ECO:0000256" key="7">
    <source>
        <dbReference type="SAM" id="SignalP"/>
    </source>
</evidence>
<evidence type="ECO:0000313" key="10">
    <source>
        <dbReference type="EMBL" id="MBW7468862.1"/>
    </source>
</evidence>
<keyword evidence="4 5" id="KW-0720">Serine protease</keyword>